<keyword evidence="4" id="KW-0271">Exosome</keyword>
<name>A0A0P4VQ15_9HEMI</name>
<dbReference type="InterPro" id="IPR020568">
    <property type="entry name" value="Ribosomal_Su5_D2-typ_SF"/>
</dbReference>
<dbReference type="Gene3D" id="3.30.230.70">
    <property type="entry name" value="GHMP Kinase, N-terminal domain"/>
    <property type="match status" value="1"/>
</dbReference>
<dbReference type="EMBL" id="GDKW01002031">
    <property type="protein sequence ID" value="JAI54564.1"/>
    <property type="molecule type" value="mRNA"/>
</dbReference>
<dbReference type="GO" id="GO:0034475">
    <property type="term" value="P:U4 snRNA 3'-end processing"/>
    <property type="evidence" value="ECO:0007669"/>
    <property type="project" value="TreeGrafter"/>
</dbReference>
<dbReference type="GO" id="GO:0000177">
    <property type="term" value="C:cytoplasmic exosome (RNase complex)"/>
    <property type="evidence" value="ECO:0007669"/>
    <property type="project" value="TreeGrafter"/>
</dbReference>
<dbReference type="InterPro" id="IPR001247">
    <property type="entry name" value="ExoRNase_PH_dom1"/>
</dbReference>
<evidence type="ECO:0000256" key="1">
    <source>
        <dbReference type="ARBA" id="ARBA00004123"/>
    </source>
</evidence>
<feature type="non-terminal residue" evidence="7">
    <location>
        <position position="1"/>
    </location>
</feature>
<dbReference type="GO" id="GO:0006364">
    <property type="term" value="P:rRNA processing"/>
    <property type="evidence" value="ECO:0007669"/>
    <property type="project" value="UniProtKB-KW"/>
</dbReference>
<reference evidence="7" key="1">
    <citation type="journal article" date="2016" name="PLoS Negl. Trop. Dis.">
        <title>A Deep Insight into the Sialome of Rhodnius neglectus, a Vector of Chagas Disease.</title>
        <authorList>
            <person name="Santiago P.B."/>
            <person name="Assumpcao T.C."/>
            <person name="Araujo C.N."/>
            <person name="Bastos I.M."/>
            <person name="Neves D."/>
            <person name="Silva I.G."/>
            <person name="Charneau S."/>
            <person name="Queiroz R.M."/>
            <person name="Raiol T."/>
            <person name="Oliveira J.V."/>
            <person name="Sousa M.V."/>
            <person name="Calvo E."/>
            <person name="Ribeiro J.M."/>
            <person name="Santana J.M."/>
        </authorList>
    </citation>
    <scope>NUCLEOTIDE SEQUENCE</scope>
    <source>
        <tissue evidence="7">Salivary glands</tissue>
    </source>
</reference>
<evidence type="ECO:0000259" key="6">
    <source>
        <dbReference type="Pfam" id="PF01138"/>
    </source>
</evidence>
<dbReference type="SUPFAM" id="SSF55666">
    <property type="entry name" value="Ribonuclease PH domain 2-like"/>
    <property type="match status" value="1"/>
</dbReference>
<evidence type="ECO:0000256" key="4">
    <source>
        <dbReference type="ARBA" id="ARBA00022835"/>
    </source>
</evidence>
<comment type="similarity">
    <text evidence="2">Belongs to the RNase PH family.</text>
</comment>
<keyword evidence="5" id="KW-0539">Nucleus</keyword>
<dbReference type="InterPro" id="IPR027408">
    <property type="entry name" value="PNPase/RNase_PH_dom_sf"/>
</dbReference>
<keyword evidence="3" id="KW-0698">rRNA processing</keyword>
<dbReference type="AlphaFoldDB" id="A0A0P4VQ15"/>
<organism evidence="7">
    <name type="scientific">Rhodnius neglectus</name>
    <dbReference type="NCBI Taxonomy" id="72488"/>
    <lineage>
        <taxon>Eukaryota</taxon>
        <taxon>Metazoa</taxon>
        <taxon>Ecdysozoa</taxon>
        <taxon>Arthropoda</taxon>
        <taxon>Hexapoda</taxon>
        <taxon>Insecta</taxon>
        <taxon>Pterygota</taxon>
        <taxon>Neoptera</taxon>
        <taxon>Paraneoptera</taxon>
        <taxon>Hemiptera</taxon>
        <taxon>Heteroptera</taxon>
        <taxon>Panheteroptera</taxon>
        <taxon>Cimicomorpha</taxon>
        <taxon>Reduviidae</taxon>
        <taxon>Triatominae</taxon>
        <taxon>Rhodnius</taxon>
    </lineage>
</organism>
<dbReference type="GO" id="GO:0005730">
    <property type="term" value="C:nucleolus"/>
    <property type="evidence" value="ECO:0007669"/>
    <property type="project" value="TreeGrafter"/>
</dbReference>
<dbReference type="GO" id="GO:0003723">
    <property type="term" value="F:RNA binding"/>
    <property type="evidence" value="ECO:0007669"/>
    <property type="project" value="TreeGrafter"/>
</dbReference>
<accession>A0A0P4VQ15</accession>
<feature type="domain" description="Exoribonuclease phosphorolytic" evidence="6">
    <location>
        <begin position="4"/>
        <end position="120"/>
    </location>
</feature>
<protein>
    <submittedName>
        <fullName evidence="7">Putative exosomal 3'-5' exoribonuclease complex</fullName>
    </submittedName>
</protein>
<evidence type="ECO:0000256" key="3">
    <source>
        <dbReference type="ARBA" id="ARBA00022552"/>
    </source>
</evidence>
<dbReference type="GO" id="GO:0071051">
    <property type="term" value="P:poly(A)-dependent snoRNA 3'-end processing"/>
    <property type="evidence" value="ECO:0007669"/>
    <property type="project" value="TreeGrafter"/>
</dbReference>
<comment type="subcellular location">
    <subcellularLocation>
        <location evidence="1">Nucleus</location>
    </subcellularLocation>
</comment>
<dbReference type="Pfam" id="PF01138">
    <property type="entry name" value="RNase_PH"/>
    <property type="match status" value="1"/>
</dbReference>
<evidence type="ECO:0000256" key="2">
    <source>
        <dbReference type="ARBA" id="ARBA00006678"/>
    </source>
</evidence>
<dbReference type="SUPFAM" id="SSF54211">
    <property type="entry name" value="Ribosomal protein S5 domain 2-like"/>
    <property type="match status" value="1"/>
</dbReference>
<dbReference type="InterPro" id="IPR050080">
    <property type="entry name" value="RNase_PH"/>
</dbReference>
<proteinExistence type="evidence at transcript level"/>
<sequence length="210" mass="23359">YICKNMNCELNVLSKPDGSVILSQADAVVVASVYGPYEMKHTKIEDDMPFQVTFKPKAGPTNNLCKTYEDMIRGACESVIFRKSYNRHETTLLVQELQSGGSVLPCAINASCLALINSGIDMQHMIAAASCVIDKDGHFYVHPDRQQTKNACKLVTASFESVNQNIITLTTEGPFTEIEFEQAVKICREAAIKVFDYYKDLVKQYANAIL</sequence>
<dbReference type="GO" id="GO:0071028">
    <property type="term" value="P:nuclear mRNA surveillance"/>
    <property type="evidence" value="ECO:0007669"/>
    <property type="project" value="TreeGrafter"/>
</dbReference>
<dbReference type="InterPro" id="IPR036345">
    <property type="entry name" value="ExoRNase_PH_dom2_sf"/>
</dbReference>
<dbReference type="PANTHER" id="PTHR11953:SF1">
    <property type="entry name" value="EXOSOME COMPLEX COMPONENT RRP46"/>
    <property type="match status" value="1"/>
</dbReference>
<evidence type="ECO:0000256" key="5">
    <source>
        <dbReference type="ARBA" id="ARBA00023242"/>
    </source>
</evidence>
<dbReference type="GO" id="GO:0016075">
    <property type="term" value="P:rRNA catabolic process"/>
    <property type="evidence" value="ECO:0007669"/>
    <property type="project" value="TreeGrafter"/>
</dbReference>
<dbReference type="PANTHER" id="PTHR11953">
    <property type="entry name" value="EXOSOME COMPLEX COMPONENT"/>
    <property type="match status" value="1"/>
</dbReference>
<evidence type="ECO:0000313" key="7">
    <source>
        <dbReference type="EMBL" id="JAI54564.1"/>
    </source>
</evidence>
<dbReference type="CDD" id="cd11372">
    <property type="entry name" value="RNase_PH_RRP46"/>
    <property type="match status" value="1"/>
</dbReference>
<dbReference type="GO" id="GO:0000176">
    <property type="term" value="C:nuclear exosome (RNase complex)"/>
    <property type="evidence" value="ECO:0007669"/>
    <property type="project" value="TreeGrafter"/>
</dbReference>